<keyword evidence="2" id="KW-1185">Reference proteome</keyword>
<dbReference type="EMBL" id="BJON01000006">
    <property type="protein sequence ID" value="GED67876.1"/>
    <property type="molecule type" value="Genomic_DNA"/>
</dbReference>
<evidence type="ECO:0000313" key="2">
    <source>
        <dbReference type="Proteomes" id="UP000319578"/>
    </source>
</evidence>
<evidence type="ECO:0000313" key="1">
    <source>
        <dbReference type="EMBL" id="GED67876.1"/>
    </source>
</evidence>
<protein>
    <recommendedName>
        <fullName evidence="3">Lipoprotein</fullName>
    </recommendedName>
</protein>
<organism evidence="1 2">
    <name type="scientific">Brevibacillus reuszeri</name>
    <dbReference type="NCBI Taxonomy" id="54915"/>
    <lineage>
        <taxon>Bacteria</taxon>
        <taxon>Bacillati</taxon>
        <taxon>Bacillota</taxon>
        <taxon>Bacilli</taxon>
        <taxon>Bacillales</taxon>
        <taxon>Paenibacillaceae</taxon>
        <taxon>Brevibacillus</taxon>
    </lineage>
</organism>
<accession>A0ABQ0TJ30</accession>
<gene>
    <name evidence="1" type="ORF">BRE01_15780</name>
</gene>
<reference evidence="1 2" key="1">
    <citation type="submission" date="2019-06" db="EMBL/GenBank/DDBJ databases">
        <title>Whole genome shotgun sequence of Brevibacillus reuszeri NBRC 15719.</title>
        <authorList>
            <person name="Hosoyama A."/>
            <person name="Uohara A."/>
            <person name="Ohji S."/>
            <person name="Ichikawa N."/>
        </authorList>
    </citation>
    <scope>NUCLEOTIDE SEQUENCE [LARGE SCALE GENOMIC DNA]</scope>
    <source>
        <strain evidence="1 2">NBRC 15719</strain>
    </source>
</reference>
<proteinExistence type="predicted"/>
<comment type="caution">
    <text evidence="1">The sequence shown here is derived from an EMBL/GenBank/DDBJ whole genome shotgun (WGS) entry which is preliminary data.</text>
</comment>
<dbReference type="Proteomes" id="UP000319578">
    <property type="component" value="Unassembled WGS sequence"/>
</dbReference>
<dbReference type="RefSeq" id="WP_049736748.1">
    <property type="nucleotide sequence ID" value="NZ_BJON01000006.1"/>
</dbReference>
<name>A0ABQ0TJ30_9BACL</name>
<sequence>MKLHKTAFPMLLAIGIVISLWGCSSAPALVKTSGSGFAQSEYHQLSREVKEVVHYRPMAFQDIKPLLPETLAERFHTIDKSKLPFAVDREAANLVAFDYGSDQEPHHQLQLLYKQDQDDNNFFVIRMTQTEENPLPPLAPSLESLDTFGNIAKVEQLREDVPMIHHIVQTNSSYTYSYYDYNEENRVSHLVTTVANEIDFYEDGILYHIGYHINGNKPDENVQKQMVALAKELAGRS</sequence>
<evidence type="ECO:0008006" key="3">
    <source>
        <dbReference type="Google" id="ProtNLM"/>
    </source>
</evidence>